<reference evidence="1" key="1">
    <citation type="submission" date="2018-05" db="EMBL/GenBank/DDBJ databases">
        <authorList>
            <person name="Lanie J.A."/>
            <person name="Ng W.-L."/>
            <person name="Kazmierczak K.M."/>
            <person name="Andrzejewski T.M."/>
            <person name="Davidsen T.M."/>
            <person name="Wayne K.J."/>
            <person name="Tettelin H."/>
            <person name="Glass J.I."/>
            <person name="Rusch D."/>
            <person name="Podicherti R."/>
            <person name="Tsui H.-C.T."/>
            <person name="Winkler M.E."/>
        </authorList>
    </citation>
    <scope>NUCLEOTIDE SEQUENCE</scope>
</reference>
<dbReference type="AlphaFoldDB" id="A0A383DXC0"/>
<evidence type="ECO:0000313" key="1">
    <source>
        <dbReference type="EMBL" id="SVE49121.1"/>
    </source>
</evidence>
<dbReference type="EMBL" id="UINC01220975">
    <property type="protein sequence ID" value="SVE49121.1"/>
    <property type="molecule type" value="Genomic_DNA"/>
</dbReference>
<gene>
    <name evidence="1" type="ORF">METZ01_LOCUS501975</name>
</gene>
<protein>
    <submittedName>
        <fullName evidence="1">Uncharacterized protein</fullName>
    </submittedName>
</protein>
<sequence length="233" mass="26434">SADVKKQLASARGRASGGMVDFTNLDFLGEGTLHLANLKPGKNGSVSVDLAGLDGQQQLHILALDPGSTIYRVVNLKAANLRTRENRMVRSLDPKKPFTEQKLISFRKKGEAFELADIASSRLQVYDSLSKVHTLLLTLSNNSQHLNEFSFLLGWPGMKKSEKLEKYSRYSCHELNFFLFHKDQAFFNEVIKPYIANKKDKTFMDLWLLGRDLKAFTEPWAFQRLNAVEKILL</sequence>
<name>A0A383DXC0_9ZZZZ</name>
<accession>A0A383DXC0</accession>
<feature type="non-terminal residue" evidence="1">
    <location>
        <position position="1"/>
    </location>
</feature>
<proteinExistence type="predicted"/>
<feature type="non-terminal residue" evidence="1">
    <location>
        <position position="233"/>
    </location>
</feature>
<organism evidence="1">
    <name type="scientific">marine metagenome</name>
    <dbReference type="NCBI Taxonomy" id="408172"/>
    <lineage>
        <taxon>unclassified sequences</taxon>
        <taxon>metagenomes</taxon>
        <taxon>ecological metagenomes</taxon>
    </lineage>
</organism>